<keyword evidence="3" id="KW-1185">Reference proteome</keyword>
<gene>
    <name evidence="2" type="ORF">O181_122325</name>
</gene>
<evidence type="ECO:0000313" key="2">
    <source>
        <dbReference type="EMBL" id="MBW0582610.1"/>
    </source>
</evidence>
<feature type="compositionally biased region" description="Polar residues" evidence="1">
    <location>
        <begin position="31"/>
        <end position="42"/>
    </location>
</feature>
<reference evidence="2" key="1">
    <citation type="submission" date="2021-03" db="EMBL/GenBank/DDBJ databases">
        <title>Draft genome sequence of rust myrtle Austropuccinia psidii MF-1, a brazilian biotype.</title>
        <authorList>
            <person name="Quecine M.C."/>
            <person name="Pachon D.M.R."/>
            <person name="Bonatelli M.L."/>
            <person name="Correr F.H."/>
            <person name="Franceschini L.M."/>
            <person name="Leite T.F."/>
            <person name="Margarido G.R.A."/>
            <person name="Almeida C.A."/>
            <person name="Ferrarezi J.A."/>
            <person name="Labate C.A."/>
        </authorList>
    </citation>
    <scope>NUCLEOTIDE SEQUENCE</scope>
    <source>
        <strain evidence="2">MF-1</strain>
    </source>
</reference>
<feature type="compositionally biased region" description="Polar residues" evidence="1">
    <location>
        <begin position="1"/>
        <end position="11"/>
    </location>
</feature>
<dbReference type="AlphaFoldDB" id="A0A9Q3KNZ5"/>
<accession>A0A9Q3KNZ5</accession>
<evidence type="ECO:0000256" key="1">
    <source>
        <dbReference type="SAM" id="MobiDB-lite"/>
    </source>
</evidence>
<feature type="compositionally biased region" description="Basic and acidic residues" evidence="1">
    <location>
        <begin position="12"/>
        <end position="28"/>
    </location>
</feature>
<proteinExistence type="predicted"/>
<sequence length="99" mass="11739">MEYTIIKTSNQKIKEYHAQKREASKEEAPVASTSKPQENQLPQEGKNKKKNCKKPYSPSYRIPKIQKDAMDNVFNMARTLMQFKDKEEQRIRQPHFPKK</sequence>
<dbReference type="EMBL" id="AVOT02112939">
    <property type="protein sequence ID" value="MBW0582610.1"/>
    <property type="molecule type" value="Genomic_DNA"/>
</dbReference>
<evidence type="ECO:0000313" key="3">
    <source>
        <dbReference type="Proteomes" id="UP000765509"/>
    </source>
</evidence>
<dbReference type="Proteomes" id="UP000765509">
    <property type="component" value="Unassembled WGS sequence"/>
</dbReference>
<comment type="caution">
    <text evidence="2">The sequence shown here is derived from an EMBL/GenBank/DDBJ whole genome shotgun (WGS) entry which is preliminary data.</text>
</comment>
<name>A0A9Q3KNZ5_9BASI</name>
<feature type="region of interest" description="Disordered" evidence="1">
    <location>
        <begin position="1"/>
        <end position="63"/>
    </location>
</feature>
<organism evidence="2 3">
    <name type="scientific">Austropuccinia psidii MF-1</name>
    <dbReference type="NCBI Taxonomy" id="1389203"/>
    <lineage>
        <taxon>Eukaryota</taxon>
        <taxon>Fungi</taxon>
        <taxon>Dikarya</taxon>
        <taxon>Basidiomycota</taxon>
        <taxon>Pucciniomycotina</taxon>
        <taxon>Pucciniomycetes</taxon>
        <taxon>Pucciniales</taxon>
        <taxon>Sphaerophragmiaceae</taxon>
        <taxon>Austropuccinia</taxon>
    </lineage>
</organism>
<protein>
    <submittedName>
        <fullName evidence="2">Uncharacterized protein</fullName>
    </submittedName>
</protein>